<name>Q11LX9_CHESB</name>
<dbReference type="HOGENOM" id="CLU_118443_0_0_5"/>
<reference evidence="1" key="1">
    <citation type="submission" date="2006-06" db="EMBL/GenBank/DDBJ databases">
        <title>Complete sequence of chromosome of Chelativorans sp. BNC1.</title>
        <authorList>
            <consortium name="US DOE Joint Genome Institute"/>
            <person name="Copeland A."/>
            <person name="Lucas S."/>
            <person name="Lapidus A."/>
            <person name="Barry K."/>
            <person name="Detter J.C."/>
            <person name="Glavina del Rio T."/>
            <person name="Hammon N."/>
            <person name="Israni S."/>
            <person name="Dalin E."/>
            <person name="Tice H."/>
            <person name="Pitluck S."/>
            <person name="Chertkov O."/>
            <person name="Brettin T."/>
            <person name="Bruce D."/>
            <person name="Han C."/>
            <person name="Tapia R."/>
            <person name="Gilna P."/>
            <person name="Schmutz J."/>
            <person name="Larimer F."/>
            <person name="Land M."/>
            <person name="Hauser L."/>
            <person name="Kyrpides N."/>
            <person name="Mikhailova N."/>
            <person name="Richardson P."/>
        </authorList>
    </citation>
    <scope>NUCLEOTIDE SEQUENCE</scope>
    <source>
        <strain evidence="1">BNC1</strain>
    </source>
</reference>
<dbReference type="EMBL" id="CP000390">
    <property type="protein sequence ID" value="ABG61596.1"/>
    <property type="molecule type" value="Genomic_DNA"/>
</dbReference>
<evidence type="ECO:0000313" key="1">
    <source>
        <dbReference type="EMBL" id="ABG61596.1"/>
    </source>
</evidence>
<dbReference type="Pfam" id="PF11164">
    <property type="entry name" value="DUF2948"/>
    <property type="match status" value="1"/>
</dbReference>
<organism evidence="1">
    <name type="scientific">Chelativorans sp. (strain BNC1)</name>
    <dbReference type="NCBI Taxonomy" id="266779"/>
    <lineage>
        <taxon>Bacteria</taxon>
        <taxon>Pseudomonadati</taxon>
        <taxon>Pseudomonadota</taxon>
        <taxon>Alphaproteobacteria</taxon>
        <taxon>Hyphomicrobiales</taxon>
        <taxon>Phyllobacteriaceae</taxon>
        <taxon>Chelativorans</taxon>
    </lineage>
</organism>
<proteinExistence type="predicted"/>
<gene>
    <name evidence="1" type="ordered locus">Meso_0191</name>
</gene>
<dbReference type="STRING" id="266779.Meso_0191"/>
<dbReference type="InterPro" id="IPR021335">
    <property type="entry name" value="DUF2948"/>
</dbReference>
<protein>
    <submittedName>
        <fullName evidence="1">Uncharacterized protein</fullName>
    </submittedName>
</protein>
<dbReference type="KEGG" id="mes:Meso_0191"/>
<sequence length="151" mass="17016">MSGVMELLKLAALDEEDLNIISAHVQDAVMKVGEITYQKREKRFTLAMRRFVWENKGQGFFFRRQPHQRRLSALSFDRVLTVRSAGIDMAKPEEVLSLLAVRFLPGETPSGTVELDFSGGATVQLEVECIEARLSDLGAAWETPVRPRHSN</sequence>
<dbReference type="AlphaFoldDB" id="Q11LX9"/>
<dbReference type="eggNOG" id="ENOG5032SGB">
    <property type="taxonomic scope" value="Bacteria"/>
</dbReference>
<accession>Q11LX9</accession>